<sequence length="175" mass="19905">MRSPPVRLRSKLSKTVRIKSMQKMKSLRKALNDAVPQLLNNPEMMRIFADEGNIDARLAASLSHEKKYTLNVIVCDFVGDPDLIFVPVAAWLRENQPDICTLDEGRKKGYRFQMDLNDGDNVDISISLQLTERTLVREENGALHVSYAPEPPLPEPVTRPTELYINGELVSKWDE</sequence>
<accession>A0A8S5PX10</accession>
<organism evidence="1">
    <name type="scientific">Peduovirinae sp. ctySy20</name>
    <dbReference type="NCBI Taxonomy" id="2825211"/>
    <lineage>
        <taxon>Viruses</taxon>
        <taxon>Duplodnaviria</taxon>
        <taxon>Heunggongvirae</taxon>
        <taxon>Uroviricota</taxon>
        <taxon>Caudoviricetes</taxon>
        <taxon>Peduoviridae</taxon>
    </lineage>
</organism>
<name>A0A8S5PX10_9CAUD</name>
<dbReference type="EMBL" id="BK015526">
    <property type="protein sequence ID" value="DAE11129.1"/>
    <property type="molecule type" value="Genomic_DNA"/>
</dbReference>
<dbReference type="Pfam" id="PF06891">
    <property type="entry name" value="P2_Phage_GpR"/>
    <property type="match status" value="1"/>
</dbReference>
<reference evidence="1" key="1">
    <citation type="journal article" date="2021" name="Proc. Natl. Acad. Sci. U.S.A.">
        <title>A Catalog of Tens of Thousands of Viruses from Human Metagenomes Reveals Hidden Associations with Chronic Diseases.</title>
        <authorList>
            <person name="Tisza M.J."/>
            <person name="Buck C.B."/>
        </authorList>
    </citation>
    <scope>NUCLEOTIDE SEQUENCE</scope>
    <source>
        <strain evidence="1">CtySy20</strain>
    </source>
</reference>
<dbReference type="InterPro" id="IPR009678">
    <property type="entry name" value="Phage_tail_completion_R"/>
</dbReference>
<proteinExistence type="predicted"/>
<evidence type="ECO:0000313" key="1">
    <source>
        <dbReference type="EMBL" id="DAE11129.1"/>
    </source>
</evidence>
<protein>
    <submittedName>
        <fullName evidence="1">Tail completion protein</fullName>
    </submittedName>
</protein>